<dbReference type="PANTHER" id="PTHR43785">
    <property type="entry name" value="GAMMA-GLUTAMYLPUTRESCINE SYNTHETASE"/>
    <property type="match status" value="1"/>
</dbReference>
<gene>
    <name evidence="11" type="ORF">E7681_10175</name>
</gene>
<evidence type="ECO:0000256" key="2">
    <source>
        <dbReference type="ARBA" id="ARBA00003117"/>
    </source>
</evidence>
<proteinExistence type="inferred from homology"/>
<evidence type="ECO:0000256" key="4">
    <source>
        <dbReference type="ARBA" id="ARBA00022741"/>
    </source>
</evidence>
<dbReference type="RefSeq" id="WP_136339176.1">
    <property type="nucleotide sequence ID" value="NZ_SSMD01000004.1"/>
</dbReference>
<comment type="function">
    <text evidence="2">Catalyzes the ATP-dependent biosynthesis of glutamine from glutamate and ammonia.</text>
</comment>
<evidence type="ECO:0000256" key="8">
    <source>
        <dbReference type="RuleBase" id="RU000384"/>
    </source>
</evidence>
<keyword evidence="5" id="KW-0067">ATP-binding</keyword>
<comment type="caution">
    <text evidence="11">The sequence shown here is derived from an EMBL/GenBank/DDBJ whole genome shotgun (WGS) entry which is preliminary data.</text>
</comment>
<dbReference type="OrthoDB" id="9807095at2"/>
<dbReference type="SUPFAM" id="SSF55931">
    <property type="entry name" value="Glutamine synthetase/guanido kinase"/>
    <property type="match status" value="1"/>
</dbReference>
<dbReference type="InterPro" id="IPR036651">
    <property type="entry name" value="Gln_synt_N_sf"/>
</dbReference>
<dbReference type="Proteomes" id="UP000306113">
    <property type="component" value="Unassembled WGS sequence"/>
</dbReference>
<dbReference type="InterPro" id="IPR008146">
    <property type="entry name" value="Gln_synth_cat_dom"/>
</dbReference>
<evidence type="ECO:0000313" key="11">
    <source>
        <dbReference type="EMBL" id="THD73966.1"/>
    </source>
</evidence>
<keyword evidence="6" id="KW-0535">Nitrogen fixation</keyword>
<evidence type="ECO:0000313" key="12">
    <source>
        <dbReference type="Proteomes" id="UP000306113"/>
    </source>
</evidence>
<dbReference type="EMBL" id="SSMD01000004">
    <property type="protein sequence ID" value="THD73966.1"/>
    <property type="molecule type" value="Genomic_DNA"/>
</dbReference>
<evidence type="ECO:0000259" key="10">
    <source>
        <dbReference type="PROSITE" id="PS51987"/>
    </source>
</evidence>
<evidence type="ECO:0000256" key="3">
    <source>
        <dbReference type="ARBA" id="ARBA00022598"/>
    </source>
</evidence>
<accession>A0A4S3MBQ7</accession>
<dbReference type="InterPro" id="IPR014746">
    <property type="entry name" value="Gln_synth/guanido_kin_cat_dom"/>
</dbReference>
<comment type="cofactor">
    <cofactor evidence="1">
        <name>Mg(2+)</name>
        <dbReference type="ChEBI" id="CHEBI:18420"/>
    </cofactor>
</comment>
<dbReference type="Gene3D" id="3.10.20.70">
    <property type="entry name" value="Glutamine synthetase, N-terminal domain"/>
    <property type="match status" value="1"/>
</dbReference>
<dbReference type="InterPro" id="IPR008147">
    <property type="entry name" value="Gln_synt_N"/>
</dbReference>
<evidence type="ECO:0000256" key="7">
    <source>
        <dbReference type="PROSITE-ProRule" id="PRU01330"/>
    </source>
</evidence>
<dbReference type="SMART" id="SM01230">
    <property type="entry name" value="Gln-synt_C"/>
    <property type="match status" value="1"/>
</dbReference>
<keyword evidence="12" id="KW-1185">Reference proteome</keyword>
<dbReference type="SUPFAM" id="SSF54368">
    <property type="entry name" value="Glutamine synthetase, N-terminal domain"/>
    <property type="match status" value="1"/>
</dbReference>
<dbReference type="GO" id="GO:0005524">
    <property type="term" value="F:ATP binding"/>
    <property type="evidence" value="ECO:0007669"/>
    <property type="project" value="UniProtKB-KW"/>
</dbReference>
<dbReference type="PROSITE" id="PS51987">
    <property type="entry name" value="GS_CATALYTIC"/>
    <property type="match status" value="1"/>
</dbReference>
<comment type="similarity">
    <text evidence="7 8">Belongs to the glutamine synthetase family.</text>
</comment>
<evidence type="ECO:0000259" key="9">
    <source>
        <dbReference type="PROSITE" id="PS51986"/>
    </source>
</evidence>
<name>A0A4S3MBQ7_9RHOB</name>
<dbReference type="PANTHER" id="PTHR43785:SF12">
    <property type="entry name" value="TYPE-1 GLUTAMINE SYNTHETASE 2"/>
    <property type="match status" value="1"/>
</dbReference>
<dbReference type="GO" id="GO:0006542">
    <property type="term" value="P:glutamine biosynthetic process"/>
    <property type="evidence" value="ECO:0007669"/>
    <property type="project" value="InterPro"/>
</dbReference>
<feature type="domain" description="GS beta-grasp" evidence="9">
    <location>
        <begin position="38"/>
        <end position="140"/>
    </location>
</feature>
<dbReference type="PROSITE" id="PS51986">
    <property type="entry name" value="GS_BETA_GRASP"/>
    <property type="match status" value="1"/>
</dbReference>
<dbReference type="Pfam" id="PF00120">
    <property type="entry name" value="Gln-synt_C"/>
    <property type="match status" value="1"/>
</dbReference>
<keyword evidence="3" id="KW-0436">Ligase</keyword>
<reference evidence="11 12" key="1">
    <citation type="submission" date="2019-04" db="EMBL/GenBank/DDBJ databases">
        <title>Draft genome sequence of Youngimonas vesicularis.</title>
        <authorList>
            <person name="Hameed A."/>
        </authorList>
    </citation>
    <scope>NUCLEOTIDE SEQUENCE [LARGE SCALE GENOMIC DNA]</scope>
    <source>
        <strain evidence="11 12">CC-AMW-E</strain>
    </source>
</reference>
<evidence type="ECO:0000256" key="6">
    <source>
        <dbReference type="ARBA" id="ARBA00023231"/>
    </source>
</evidence>
<protein>
    <submittedName>
        <fullName evidence="11">Glutamine synthetase</fullName>
    </submittedName>
</protein>
<dbReference type="GO" id="GO:0004356">
    <property type="term" value="F:glutamine synthetase activity"/>
    <property type="evidence" value="ECO:0007669"/>
    <property type="project" value="InterPro"/>
</dbReference>
<dbReference type="AlphaFoldDB" id="A0A4S3MBQ7"/>
<dbReference type="Gene3D" id="3.30.590.10">
    <property type="entry name" value="Glutamine synthetase/guanido kinase, catalytic domain"/>
    <property type="match status" value="1"/>
</dbReference>
<evidence type="ECO:0000256" key="5">
    <source>
        <dbReference type="ARBA" id="ARBA00022840"/>
    </source>
</evidence>
<keyword evidence="4" id="KW-0547">Nucleotide-binding</keyword>
<sequence>MSKQTLEQIAAGKLAQRGLLTDEQVTRAAHLVSEVTALGLETIRVVFPDQHGLLRGKNIAARTLASVFASGLSVPSTVLLKDTANRTVFDIWAGDVTLDGRPLSGAGDVVLVPDPDALTRLPWSPHSAILMCDLAYASGGPVSVAPRGILRRAVDRLAAAGLNAVMGLEVEFQVFQIEEDGLAHTDATMPPAAIRTRNLTQGWSYLSETRYGEVEGLLDTLRRHAEAMGLSPRSVEIEMGPSQFEFTFDASDPLTQADRFVLFRTMVKEVCRAQGLHASFMAKPRVANSAANGWHIHQSLVSRETGQNVFTPDADGALTETASHWVAGLLDHAAACCLMTNPTVNSYKRFTEFQLAPNRVQWATDNRGAMLRALLYAGDPASRVENRVADTTANPYFALASQIVAGLHGLTRKAKAPAPTDTPYAKDNVMLPPSLIAAIEAFEGSPLFADTFGADFPRYLAHLKRAEWQRYLMTVSEWEQTEYFNLY</sequence>
<evidence type="ECO:0000256" key="1">
    <source>
        <dbReference type="ARBA" id="ARBA00001946"/>
    </source>
</evidence>
<feature type="domain" description="GS catalytic" evidence="10">
    <location>
        <begin position="146"/>
        <end position="487"/>
    </location>
</feature>
<organism evidence="11 12">
    <name type="scientific">Thalassobius vesicularis</name>
    <dbReference type="NCBI Taxonomy" id="1294297"/>
    <lineage>
        <taxon>Bacteria</taxon>
        <taxon>Pseudomonadati</taxon>
        <taxon>Pseudomonadota</taxon>
        <taxon>Alphaproteobacteria</taxon>
        <taxon>Rhodobacterales</taxon>
        <taxon>Roseobacteraceae</taxon>
        <taxon>Thalassovita</taxon>
    </lineage>
</organism>